<evidence type="ECO:0000256" key="1">
    <source>
        <dbReference type="ARBA" id="ARBA00008857"/>
    </source>
</evidence>
<dbReference type="Gene3D" id="1.10.443.10">
    <property type="entry name" value="Intergrase catalytic core"/>
    <property type="match status" value="1"/>
</dbReference>
<keyword evidence="2" id="KW-0229">DNA integration</keyword>
<dbReference type="GO" id="GO:0006310">
    <property type="term" value="P:DNA recombination"/>
    <property type="evidence" value="ECO:0007669"/>
    <property type="project" value="UniProtKB-KW"/>
</dbReference>
<accession>A0A0B3SJ47</accession>
<dbReference type="Gene3D" id="1.10.150.130">
    <property type="match status" value="1"/>
</dbReference>
<dbReference type="InterPro" id="IPR010998">
    <property type="entry name" value="Integrase_recombinase_N"/>
</dbReference>
<keyword evidence="3" id="KW-0238">DNA-binding</keyword>
<protein>
    <submittedName>
        <fullName evidence="6">Phage integrase family protein</fullName>
    </submittedName>
</protein>
<dbReference type="InterPro" id="IPR011010">
    <property type="entry name" value="DNA_brk_join_enz"/>
</dbReference>
<dbReference type="Proteomes" id="UP000030960">
    <property type="component" value="Unassembled WGS sequence"/>
</dbReference>
<evidence type="ECO:0000259" key="5">
    <source>
        <dbReference type="PROSITE" id="PS51898"/>
    </source>
</evidence>
<dbReference type="InterPro" id="IPR002104">
    <property type="entry name" value="Integrase_catalytic"/>
</dbReference>
<dbReference type="PANTHER" id="PTHR30349">
    <property type="entry name" value="PHAGE INTEGRASE-RELATED"/>
    <property type="match status" value="1"/>
</dbReference>
<dbReference type="GO" id="GO:0003677">
    <property type="term" value="F:DNA binding"/>
    <property type="evidence" value="ECO:0007669"/>
    <property type="project" value="UniProtKB-KW"/>
</dbReference>
<dbReference type="GO" id="GO:0015074">
    <property type="term" value="P:DNA integration"/>
    <property type="evidence" value="ECO:0007669"/>
    <property type="project" value="UniProtKB-KW"/>
</dbReference>
<reference evidence="6 7" key="1">
    <citation type="submission" date="2014-10" db="EMBL/GenBank/DDBJ databases">
        <title>Genome sequence of Ponticoccus sp. strain UMTAT08 isolated from clonal culture of toxic dinoflagellate Alexandrium tamiyavanichii.</title>
        <authorList>
            <person name="Gan H.Y."/>
            <person name="Muhd D.-D."/>
            <person name="Mohd Noor M.E."/>
            <person name="Yeong Y.S."/>
            <person name="Usup G."/>
        </authorList>
    </citation>
    <scope>NUCLEOTIDE SEQUENCE [LARGE SCALE GENOMIC DNA]</scope>
    <source>
        <strain evidence="6 7">UMTAT08</strain>
    </source>
</reference>
<dbReference type="PANTHER" id="PTHR30349:SF64">
    <property type="entry name" value="PROPHAGE INTEGRASE INTD-RELATED"/>
    <property type="match status" value="1"/>
</dbReference>
<dbReference type="SUPFAM" id="SSF56349">
    <property type="entry name" value="DNA breaking-rejoining enzymes"/>
    <property type="match status" value="1"/>
</dbReference>
<feature type="domain" description="Tyr recombinase" evidence="5">
    <location>
        <begin position="172"/>
        <end position="345"/>
    </location>
</feature>
<organism evidence="6 7">
    <name type="scientific">Mameliella alba</name>
    <dbReference type="NCBI Taxonomy" id="561184"/>
    <lineage>
        <taxon>Bacteria</taxon>
        <taxon>Pseudomonadati</taxon>
        <taxon>Pseudomonadota</taxon>
        <taxon>Alphaproteobacteria</taxon>
        <taxon>Rhodobacterales</taxon>
        <taxon>Roseobacteraceae</taxon>
        <taxon>Mameliella</taxon>
    </lineage>
</organism>
<dbReference type="Pfam" id="PF00589">
    <property type="entry name" value="Phage_integrase"/>
    <property type="match status" value="1"/>
</dbReference>
<comment type="similarity">
    <text evidence="1">Belongs to the 'phage' integrase family.</text>
</comment>
<dbReference type="AlphaFoldDB" id="A0A0B3SJ47"/>
<dbReference type="EMBL" id="JSUQ01000024">
    <property type="protein sequence ID" value="KHQ50579.1"/>
    <property type="molecule type" value="Genomic_DNA"/>
</dbReference>
<evidence type="ECO:0000313" key="6">
    <source>
        <dbReference type="EMBL" id="KHQ50579.1"/>
    </source>
</evidence>
<evidence type="ECO:0000256" key="4">
    <source>
        <dbReference type="ARBA" id="ARBA00023172"/>
    </source>
</evidence>
<dbReference type="OrthoDB" id="7510934at2"/>
<keyword evidence="7" id="KW-1185">Reference proteome</keyword>
<proteinExistence type="inferred from homology"/>
<evidence type="ECO:0000313" key="7">
    <source>
        <dbReference type="Proteomes" id="UP000030960"/>
    </source>
</evidence>
<dbReference type="InterPro" id="IPR013762">
    <property type="entry name" value="Integrase-like_cat_sf"/>
</dbReference>
<comment type="caution">
    <text evidence="6">The sequence shown here is derived from an EMBL/GenBank/DDBJ whole genome shotgun (WGS) entry which is preliminary data.</text>
</comment>
<keyword evidence="4" id="KW-0233">DNA recombination</keyword>
<dbReference type="PROSITE" id="PS51898">
    <property type="entry name" value="TYR_RECOMBINASE"/>
    <property type="match status" value="1"/>
</dbReference>
<evidence type="ECO:0000256" key="3">
    <source>
        <dbReference type="ARBA" id="ARBA00023125"/>
    </source>
</evidence>
<dbReference type="RefSeq" id="WP_052244808.1">
    <property type="nucleotide sequence ID" value="NZ_JSUQ01000024.1"/>
</dbReference>
<evidence type="ECO:0000256" key="2">
    <source>
        <dbReference type="ARBA" id="ARBA00022908"/>
    </source>
</evidence>
<dbReference type="InterPro" id="IPR050090">
    <property type="entry name" value="Tyrosine_recombinase_XerCD"/>
</dbReference>
<gene>
    <name evidence="6" type="ORF">OA50_04798</name>
</gene>
<name>A0A0B3SJ47_9RHOB</name>
<sequence length="348" mass="40111">MTKGRDLPSYIHRRKRDGVLLFRKRYGGRIVEFRLETQFPEGAEIPFALHQERERLLNGPAPVRGGKDIAAVIRAYRATPKYRDLKRRTRDDYEKHLPYFEDKLGHLAPRQVERHHVIKWRDAWADAKSAHFANYRTRVLSIVMEHAKDIGLLTKAEENPAKGLKSLKYEKKDREPWPDTKVAAFRKTYPYGTRERTLFELCLGTGQRIGDVLKMQWGHIEGDEIRVTQDKTGKPLYLPMTPHLSASLAATERRGLFILTKDMSKTKRPGQWEYRGASDAMRAARDAIGAQAYDLHALRYTAAVELLLAGCDDDQIAAVTGQSARMVQHYTRHVRQRVRAREAQSRRG</sequence>